<keyword evidence="2" id="KW-0812">Transmembrane</keyword>
<dbReference type="AlphaFoldDB" id="A0ABD2K778"/>
<feature type="transmembrane region" description="Helical" evidence="2">
    <location>
        <begin position="298"/>
        <end position="317"/>
    </location>
</feature>
<evidence type="ECO:0000313" key="4">
    <source>
        <dbReference type="Proteomes" id="UP001620626"/>
    </source>
</evidence>
<evidence type="ECO:0000313" key="3">
    <source>
        <dbReference type="EMBL" id="KAL3098752.1"/>
    </source>
</evidence>
<evidence type="ECO:0008006" key="5">
    <source>
        <dbReference type="Google" id="ProtNLM"/>
    </source>
</evidence>
<reference evidence="3 4" key="1">
    <citation type="submission" date="2024-10" db="EMBL/GenBank/DDBJ databases">
        <authorList>
            <person name="Kim D."/>
        </authorList>
    </citation>
    <scope>NUCLEOTIDE SEQUENCE [LARGE SCALE GENOMIC DNA]</scope>
    <source>
        <strain evidence="3">BH-2024</strain>
    </source>
</reference>
<sequence>MRSAAEESQQRTASDWRASILPIFLVFYSFLKEVKVGEPYLYKYQTDYLNLTAAQITGEIYPFTPYTYMVALIPIFLLTDLLLYKPTMFTEVLGQIAFRLSLVFGGSVLSQILGQMAYGIASASEVAFFSYIYARVEKSQYRRLTSWTRAGTMAGRTGGYLFAQIFVLTHLGTLLSLNVIALALPCVVLLFCIALPRVHWKAMVGRMLEAKSRVIHEDSSLSPLNVPKTYGAFVRHRLRKFSSDFLAIYRVGHIRKWSFWWAMTTCMSLQVALFSQTLWGEVQRRDDDTKAQNPLNGFAEAAYTFVATLAILAMNAWPLNWDKWGELALVIISTLDAALLLVYARTESIWTMYGCYIGYRSLYQVMITIAQWNIAKKMVVESYGLVFGVNSFVATLMQSVLTIVVTDERGLGLRVRPQYKIYAVIHFLIALIFLTSVLCTVGSFLLAKRKKNTTQNIELAMKNGSKRVWTVSQHQSSVK</sequence>
<dbReference type="NCBIfam" id="TIGR00806">
    <property type="entry name" value="rfc"/>
    <property type="match status" value="1"/>
</dbReference>
<dbReference type="PANTHER" id="PTHR10686:SF18">
    <property type="entry name" value="IP11787P-RELATED"/>
    <property type="match status" value="1"/>
</dbReference>
<dbReference type="Gene3D" id="1.20.1250.20">
    <property type="entry name" value="MFS general substrate transporter like domains"/>
    <property type="match status" value="1"/>
</dbReference>
<feature type="transmembrane region" description="Helical" evidence="2">
    <location>
        <begin position="179"/>
        <end position="198"/>
    </location>
</feature>
<evidence type="ECO:0000256" key="1">
    <source>
        <dbReference type="ARBA" id="ARBA00005773"/>
    </source>
</evidence>
<feature type="transmembrane region" description="Helical" evidence="2">
    <location>
        <begin position="157"/>
        <end position="173"/>
    </location>
</feature>
<comment type="similarity">
    <text evidence="1">Belongs to the reduced folate carrier (RFC) transporter (TC 2.A.48) family.</text>
</comment>
<comment type="caution">
    <text evidence="3">The sequence shown here is derived from an EMBL/GenBank/DDBJ whole genome shotgun (WGS) entry which is preliminary data.</text>
</comment>
<dbReference type="GO" id="GO:0051180">
    <property type="term" value="P:vitamin transport"/>
    <property type="evidence" value="ECO:0007669"/>
    <property type="project" value="UniProtKB-ARBA"/>
</dbReference>
<feature type="transmembrane region" description="Helical" evidence="2">
    <location>
        <begin position="324"/>
        <end position="344"/>
    </location>
</feature>
<dbReference type="InterPro" id="IPR002666">
    <property type="entry name" value="Folate_carrier"/>
</dbReference>
<gene>
    <name evidence="3" type="ORF">niasHT_024506</name>
</gene>
<accession>A0ABD2K778</accession>
<feature type="transmembrane region" description="Helical" evidence="2">
    <location>
        <begin position="119"/>
        <end position="136"/>
    </location>
</feature>
<proteinExistence type="inferred from homology"/>
<dbReference type="InterPro" id="IPR036259">
    <property type="entry name" value="MFS_trans_sf"/>
</dbReference>
<keyword evidence="4" id="KW-1185">Reference proteome</keyword>
<feature type="transmembrane region" description="Helical" evidence="2">
    <location>
        <begin position="66"/>
        <end position="84"/>
    </location>
</feature>
<dbReference type="PANTHER" id="PTHR10686">
    <property type="entry name" value="FOLATE TRANSPORTER"/>
    <property type="match status" value="1"/>
</dbReference>
<dbReference type="Proteomes" id="UP001620626">
    <property type="component" value="Unassembled WGS sequence"/>
</dbReference>
<name>A0ABD2K778_9BILA</name>
<organism evidence="3 4">
    <name type="scientific">Heterodera trifolii</name>
    <dbReference type="NCBI Taxonomy" id="157864"/>
    <lineage>
        <taxon>Eukaryota</taxon>
        <taxon>Metazoa</taxon>
        <taxon>Ecdysozoa</taxon>
        <taxon>Nematoda</taxon>
        <taxon>Chromadorea</taxon>
        <taxon>Rhabditida</taxon>
        <taxon>Tylenchina</taxon>
        <taxon>Tylenchomorpha</taxon>
        <taxon>Tylenchoidea</taxon>
        <taxon>Heteroderidae</taxon>
        <taxon>Heteroderinae</taxon>
        <taxon>Heterodera</taxon>
    </lineage>
</organism>
<dbReference type="SUPFAM" id="SSF103473">
    <property type="entry name" value="MFS general substrate transporter"/>
    <property type="match status" value="1"/>
</dbReference>
<dbReference type="EMBL" id="JBICBT010000819">
    <property type="protein sequence ID" value="KAL3098752.1"/>
    <property type="molecule type" value="Genomic_DNA"/>
</dbReference>
<feature type="transmembrane region" description="Helical" evidence="2">
    <location>
        <begin position="382"/>
        <end position="401"/>
    </location>
</feature>
<feature type="transmembrane region" description="Helical" evidence="2">
    <location>
        <begin position="421"/>
        <end position="447"/>
    </location>
</feature>
<protein>
    <recommendedName>
        <fullName evidence="5">Reduced folate carrier</fullName>
    </recommendedName>
</protein>
<evidence type="ECO:0000256" key="2">
    <source>
        <dbReference type="SAM" id="Phobius"/>
    </source>
</evidence>
<keyword evidence="2" id="KW-0472">Membrane</keyword>
<keyword evidence="2" id="KW-1133">Transmembrane helix</keyword>
<dbReference type="Pfam" id="PF01770">
    <property type="entry name" value="Folate_carrier"/>
    <property type="match status" value="1"/>
</dbReference>